<reference evidence="1" key="1">
    <citation type="submission" date="2022-03" db="EMBL/GenBank/DDBJ databases">
        <authorList>
            <person name="Martin C."/>
        </authorList>
    </citation>
    <scope>NUCLEOTIDE SEQUENCE</scope>
</reference>
<dbReference type="PANTHER" id="PTHR34444:SF1">
    <property type="entry name" value="CILIA- AND FLAGELLA-ASSOCIATED PROTEIN 90"/>
    <property type="match status" value="1"/>
</dbReference>
<protein>
    <submittedName>
        <fullName evidence="1">Uncharacterized protein</fullName>
    </submittedName>
</protein>
<organism evidence="1 2">
    <name type="scientific">Owenia fusiformis</name>
    <name type="common">Polychaete worm</name>
    <dbReference type="NCBI Taxonomy" id="6347"/>
    <lineage>
        <taxon>Eukaryota</taxon>
        <taxon>Metazoa</taxon>
        <taxon>Spiralia</taxon>
        <taxon>Lophotrochozoa</taxon>
        <taxon>Annelida</taxon>
        <taxon>Polychaeta</taxon>
        <taxon>Sedentaria</taxon>
        <taxon>Canalipalpata</taxon>
        <taxon>Sabellida</taxon>
        <taxon>Oweniida</taxon>
        <taxon>Oweniidae</taxon>
        <taxon>Owenia</taxon>
    </lineage>
</organism>
<dbReference type="Proteomes" id="UP000749559">
    <property type="component" value="Unassembled WGS sequence"/>
</dbReference>
<name>A0A8J1TSV1_OWEFU</name>
<sequence>MAETSLIVTGTSSNDYELKGRPCELSAFSYVPKERTEPIERTYFNTEKKERYTNSTYDRLFHQKEGYNNKLYRCDRDHAKSRGLTVREEEKTKDVPVLMSSAYGQRLAFDLDPPTREHVRIGHVQSEFFRRNDINIRKNKP</sequence>
<accession>A0A8J1TSV1</accession>
<dbReference type="AlphaFoldDB" id="A0A8J1TSV1"/>
<dbReference type="OrthoDB" id="10057935at2759"/>
<dbReference type="Pfam" id="PF15074">
    <property type="entry name" value="CFAP90"/>
    <property type="match status" value="1"/>
</dbReference>
<gene>
    <name evidence="1" type="ORF">OFUS_LOCUS6139</name>
</gene>
<proteinExistence type="predicted"/>
<dbReference type="EMBL" id="CAIIXF020000003">
    <property type="protein sequence ID" value="CAH1779319.1"/>
    <property type="molecule type" value="Genomic_DNA"/>
</dbReference>
<comment type="caution">
    <text evidence="1">The sequence shown here is derived from an EMBL/GenBank/DDBJ whole genome shotgun (WGS) entry which is preliminary data.</text>
</comment>
<evidence type="ECO:0000313" key="1">
    <source>
        <dbReference type="EMBL" id="CAH1779319.1"/>
    </source>
</evidence>
<dbReference type="InterPro" id="IPR027901">
    <property type="entry name" value="CFAP90"/>
</dbReference>
<evidence type="ECO:0000313" key="2">
    <source>
        <dbReference type="Proteomes" id="UP000749559"/>
    </source>
</evidence>
<keyword evidence="2" id="KW-1185">Reference proteome</keyword>
<dbReference type="PANTHER" id="PTHR34444">
    <property type="entry name" value="LOC361192"/>
    <property type="match status" value="1"/>
</dbReference>